<dbReference type="Pfam" id="PF02861">
    <property type="entry name" value="Clp_N"/>
    <property type="match status" value="1"/>
</dbReference>
<dbReference type="Gene3D" id="1.10.1780.10">
    <property type="entry name" value="Clp, N-terminal domain"/>
    <property type="match status" value="1"/>
</dbReference>
<dbReference type="PROSITE" id="PS51903">
    <property type="entry name" value="CLP_R"/>
    <property type="match status" value="1"/>
</dbReference>
<evidence type="ECO:0000313" key="3">
    <source>
        <dbReference type="EMBL" id="SVC17288.1"/>
    </source>
</evidence>
<dbReference type="InterPro" id="IPR044217">
    <property type="entry name" value="CLPT1/2"/>
</dbReference>
<dbReference type="InterPro" id="IPR004176">
    <property type="entry name" value="Clp_R_N"/>
</dbReference>
<feature type="domain" description="Clp R" evidence="2">
    <location>
        <begin position="1"/>
        <end position="145"/>
    </location>
</feature>
<dbReference type="AlphaFoldDB" id="A0A382JZ87"/>
<gene>
    <name evidence="3" type="ORF">METZ01_LOCUS270142</name>
</gene>
<proteinExistence type="predicted"/>
<feature type="region of interest" description="Disordered" evidence="1">
    <location>
        <begin position="141"/>
        <end position="160"/>
    </location>
</feature>
<dbReference type="PANTHER" id="PTHR47016">
    <property type="entry name" value="ATP-DEPENDENT CLP PROTEASE ATP-BINDING SUBUNIT CLPT1, CHLOROPLASTIC"/>
    <property type="match status" value="1"/>
</dbReference>
<dbReference type="InterPro" id="IPR036628">
    <property type="entry name" value="Clp_N_dom_sf"/>
</dbReference>
<evidence type="ECO:0000256" key="1">
    <source>
        <dbReference type="SAM" id="MobiDB-lite"/>
    </source>
</evidence>
<protein>
    <recommendedName>
        <fullName evidence="2">Clp R domain-containing protein</fullName>
    </recommendedName>
</protein>
<feature type="non-terminal residue" evidence="3">
    <location>
        <position position="160"/>
    </location>
</feature>
<name>A0A382JZ87_9ZZZZ</name>
<accession>A0A382JZ87</accession>
<dbReference type="PANTHER" id="PTHR47016:SF5">
    <property type="entry name" value="CLP DOMAIN SUPERFAMILY PROTEIN"/>
    <property type="match status" value="1"/>
</dbReference>
<organism evidence="3">
    <name type="scientific">marine metagenome</name>
    <dbReference type="NCBI Taxonomy" id="408172"/>
    <lineage>
        <taxon>unclassified sequences</taxon>
        <taxon>metagenomes</taxon>
        <taxon>ecological metagenomes</taxon>
    </lineage>
</organism>
<dbReference type="SUPFAM" id="SSF81923">
    <property type="entry name" value="Double Clp-N motif"/>
    <property type="match status" value="1"/>
</dbReference>
<sequence length="160" mass="17290">MNYNFTDRVRKVLAMAREEAIRLQHDYVGTEHILLGLIREGEGVAAAVLMKLNVDLDQIHEQVEGSVKEGKATIALGELPYTSRAKKVLEFSMAEARELSHSYVGTEHLLLGLLREEKGIAAQVLSTLGVSMEEARAETQQILGSDAGPSQPVGIGGGPP</sequence>
<dbReference type="EMBL" id="UINC01077293">
    <property type="protein sequence ID" value="SVC17288.1"/>
    <property type="molecule type" value="Genomic_DNA"/>
</dbReference>
<evidence type="ECO:0000259" key="2">
    <source>
        <dbReference type="PROSITE" id="PS51903"/>
    </source>
</evidence>
<reference evidence="3" key="1">
    <citation type="submission" date="2018-05" db="EMBL/GenBank/DDBJ databases">
        <authorList>
            <person name="Lanie J.A."/>
            <person name="Ng W.-L."/>
            <person name="Kazmierczak K.M."/>
            <person name="Andrzejewski T.M."/>
            <person name="Davidsen T.M."/>
            <person name="Wayne K.J."/>
            <person name="Tettelin H."/>
            <person name="Glass J.I."/>
            <person name="Rusch D."/>
            <person name="Podicherti R."/>
            <person name="Tsui H.-C.T."/>
            <person name="Winkler M.E."/>
        </authorList>
    </citation>
    <scope>NUCLEOTIDE SEQUENCE</scope>
</reference>